<dbReference type="PROSITE" id="PS50181">
    <property type="entry name" value="FBOX"/>
    <property type="match status" value="1"/>
</dbReference>
<evidence type="ECO:0000313" key="5">
    <source>
        <dbReference type="EMBL" id="KAJ4327503.1"/>
    </source>
</evidence>
<dbReference type="SUPFAM" id="SSF81383">
    <property type="entry name" value="F-box domain"/>
    <property type="match status" value="1"/>
</dbReference>
<evidence type="ECO:0000259" key="4">
    <source>
        <dbReference type="PROSITE" id="PS50181"/>
    </source>
</evidence>
<keyword evidence="2 3" id="KW-0040">ANK repeat</keyword>
<dbReference type="InterPro" id="IPR036770">
    <property type="entry name" value="Ankyrin_rpt-contain_sf"/>
</dbReference>
<feature type="domain" description="F-box" evidence="4">
    <location>
        <begin position="1"/>
        <end position="45"/>
    </location>
</feature>
<dbReference type="PANTHER" id="PTHR24189">
    <property type="entry name" value="MYOTROPHIN"/>
    <property type="match status" value="1"/>
</dbReference>
<reference evidence="5" key="1">
    <citation type="submission" date="2022-10" db="EMBL/GenBank/DDBJ databases">
        <title>Tapping the CABI collections for fungal endophytes: first genome assemblies for Collariella, Neodidymelliopsis, Ascochyta clinopodiicola, Didymella pomorum, Didymosphaeria variabile, Neocosmospora piperis and Neocucurbitaria cava.</title>
        <authorList>
            <person name="Hill R."/>
        </authorList>
    </citation>
    <scope>NUCLEOTIDE SEQUENCE</scope>
    <source>
        <strain evidence="5">IMI 366586</strain>
    </source>
</reference>
<dbReference type="InterPro" id="IPR036047">
    <property type="entry name" value="F-box-like_dom_sf"/>
</dbReference>
<evidence type="ECO:0000256" key="3">
    <source>
        <dbReference type="PROSITE-ProRule" id="PRU00023"/>
    </source>
</evidence>
<dbReference type="PROSITE" id="PS50297">
    <property type="entry name" value="ANK_REP_REGION"/>
    <property type="match status" value="1"/>
</dbReference>
<dbReference type="InterPro" id="IPR050745">
    <property type="entry name" value="Multifunctional_regulatory"/>
</dbReference>
<dbReference type="PROSITE" id="PS50088">
    <property type="entry name" value="ANK_REPEAT"/>
    <property type="match status" value="1"/>
</dbReference>
<dbReference type="AlphaFoldDB" id="A0A9W8WJV7"/>
<dbReference type="EMBL" id="JAPEUR010000023">
    <property type="protein sequence ID" value="KAJ4327503.1"/>
    <property type="molecule type" value="Genomic_DNA"/>
</dbReference>
<dbReference type="OrthoDB" id="341259at2759"/>
<comment type="caution">
    <text evidence="5">The sequence shown here is derived from an EMBL/GenBank/DDBJ whole genome shotgun (WGS) entry which is preliminary data.</text>
</comment>
<dbReference type="PRINTS" id="PR01415">
    <property type="entry name" value="ANKYRIN"/>
</dbReference>
<dbReference type="Proteomes" id="UP001140502">
    <property type="component" value="Unassembled WGS sequence"/>
</dbReference>
<dbReference type="Pfam" id="PF12937">
    <property type="entry name" value="F-box-like"/>
    <property type="match status" value="1"/>
</dbReference>
<dbReference type="InterPro" id="IPR001810">
    <property type="entry name" value="F-box_dom"/>
</dbReference>
<protein>
    <recommendedName>
        <fullName evidence="4">F-box domain-containing protein</fullName>
    </recommendedName>
</protein>
<dbReference type="Pfam" id="PF12796">
    <property type="entry name" value="Ank_2"/>
    <property type="match status" value="1"/>
</dbReference>
<evidence type="ECO:0000313" key="6">
    <source>
        <dbReference type="Proteomes" id="UP001140502"/>
    </source>
</evidence>
<evidence type="ECO:0000256" key="2">
    <source>
        <dbReference type="ARBA" id="ARBA00023043"/>
    </source>
</evidence>
<dbReference type="InterPro" id="IPR002110">
    <property type="entry name" value="Ankyrin_rpt"/>
</dbReference>
<organism evidence="5 6">
    <name type="scientific">Fusarium piperis</name>
    <dbReference type="NCBI Taxonomy" id="1435070"/>
    <lineage>
        <taxon>Eukaryota</taxon>
        <taxon>Fungi</taxon>
        <taxon>Dikarya</taxon>
        <taxon>Ascomycota</taxon>
        <taxon>Pezizomycotina</taxon>
        <taxon>Sordariomycetes</taxon>
        <taxon>Hypocreomycetidae</taxon>
        <taxon>Hypocreales</taxon>
        <taxon>Nectriaceae</taxon>
        <taxon>Fusarium</taxon>
        <taxon>Fusarium solani species complex</taxon>
    </lineage>
</organism>
<gene>
    <name evidence="5" type="ORF">N0V84_002029</name>
</gene>
<dbReference type="SUPFAM" id="SSF48403">
    <property type="entry name" value="Ankyrin repeat"/>
    <property type="match status" value="2"/>
</dbReference>
<dbReference type="SMART" id="SM00248">
    <property type="entry name" value="ANK"/>
    <property type="match status" value="8"/>
</dbReference>
<proteinExistence type="predicted"/>
<keyword evidence="1" id="KW-0677">Repeat</keyword>
<feature type="repeat" description="ANK" evidence="3">
    <location>
        <begin position="93"/>
        <end position="125"/>
    </location>
</feature>
<evidence type="ECO:0000256" key="1">
    <source>
        <dbReference type="ARBA" id="ARBA00022737"/>
    </source>
</evidence>
<keyword evidence="6" id="KW-1185">Reference proteome</keyword>
<sequence>MSFASLPTELLQEVGHYCDRQQLASLAQVNRELYAIFNPLLYRHSISNDLPSKTCVRWAVENNSLNTLKHAINQGADINGSCATRESDVLSGMSSTPLHIATKNGFHEIVRWLLDNGANLDEPSVKLCRCNLFGSYNTGLFWYPLHFAMCHSDEEMLRLFLQKGAYFSARRVPGLRCAIHNERLDIIDLLAQQPSFDPHYQDHNEQNALHYVTDVRNPSAAYQIVHKLVDYGVPMDMIGHGITPLSKLVAGAKFKPAIALLERGADPCFDTHNHKMRALDWCFNARYIDPTEPESVTKELNEDRRKLVALLIAKGADVNRATNIMVREYRTPLYWALLGGKDAECIRILLDAGASIRNAITYLDGSRSEGLLRQLFRKVANLPPWAPRADGPSEPFFEPYRDSVRLLLENGARVDSVDGEQSALGISCQMATSEAEIWALEFLVDNSTSQNVSLEFVEALLENAENEAVRTLLERLRDKLVGEGEKDEAEVVDE</sequence>
<dbReference type="Pfam" id="PF00023">
    <property type="entry name" value="Ank"/>
    <property type="match status" value="1"/>
</dbReference>
<accession>A0A9W8WJV7</accession>
<name>A0A9W8WJV7_9HYPO</name>
<dbReference type="Gene3D" id="1.25.40.20">
    <property type="entry name" value="Ankyrin repeat-containing domain"/>
    <property type="match status" value="2"/>
</dbReference>